<dbReference type="Pfam" id="PF10672">
    <property type="entry name" value="Methyltrans_SAM"/>
    <property type="match status" value="1"/>
</dbReference>
<dbReference type="InterPro" id="IPR029063">
    <property type="entry name" value="SAM-dependent_MTases_sf"/>
</dbReference>
<evidence type="ECO:0000313" key="5">
    <source>
        <dbReference type="EMBL" id="OGE89379.1"/>
    </source>
</evidence>
<dbReference type="PANTHER" id="PTHR43042">
    <property type="entry name" value="SAM-DEPENDENT METHYLTRANSFERASE"/>
    <property type="match status" value="1"/>
</dbReference>
<gene>
    <name evidence="5" type="ORF">A2722_02025</name>
</gene>
<evidence type="ECO:0000256" key="1">
    <source>
        <dbReference type="ARBA" id="ARBA00022603"/>
    </source>
</evidence>
<keyword evidence="3" id="KW-0949">S-adenosyl-L-methionine</keyword>
<dbReference type="Proteomes" id="UP000178377">
    <property type="component" value="Unassembled WGS sequence"/>
</dbReference>
<reference evidence="5 6" key="1">
    <citation type="journal article" date="2016" name="Nat. Commun.">
        <title>Thousands of microbial genomes shed light on interconnected biogeochemical processes in an aquifer system.</title>
        <authorList>
            <person name="Anantharaman K."/>
            <person name="Brown C.T."/>
            <person name="Hug L.A."/>
            <person name="Sharon I."/>
            <person name="Castelle C.J."/>
            <person name="Probst A.J."/>
            <person name="Thomas B.C."/>
            <person name="Singh A."/>
            <person name="Wilkins M.J."/>
            <person name="Karaoz U."/>
            <person name="Brodie E.L."/>
            <person name="Williams K.H."/>
            <person name="Hubbard S.S."/>
            <person name="Banfield J.F."/>
        </authorList>
    </citation>
    <scope>NUCLEOTIDE SEQUENCE [LARGE SCALE GENOMIC DNA]</scope>
</reference>
<dbReference type="InterPro" id="IPR013780">
    <property type="entry name" value="Glyco_hydro_b"/>
</dbReference>
<sequence length="295" mass="33414">MDNTDPYFLPQEFPDFELIDTGHYQRLERWGSVRIIRPDPQIIWNREASEEEWSNIYAQFVPSSGEEKGKWKIVHEFKRPWAIRYGQTDLKLDLTPFKHTGVFAEQATHWAWMLPKLRTASSPRLKILNLFAYTGAASVILAQAGAFVTHVDASKPSVAWAKENQLLNRVPQDSIRWIVDDAVKFVKRELKRGKRYDGIILDPPAYGHGPSGQVWKFSAHAPGLLRDCADLLSDAASFLVLNAYATNSSALALKNLATQILAPKRGTVVAGELCLQDRARRLLSTGIFARWERKS</sequence>
<dbReference type="Gene3D" id="3.40.50.150">
    <property type="entry name" value="Vaccinia Virus protein VP39"/>
    <property type="match status" value="1"/>
</dbReference>
<dbReference type="Gene3D" id="2.60.40.1180">
    <property type="entry name" value="Golgi alpha-mannosidase II"/>
    <property type="match status" value="1"/>
</dbReference>
<dbReference type="EMBL" id="MFEO01000022">
    <property type="protein sequence ID" value="OGE89379.1"/>
    <property type="molecule type" value="Genomic_DNA"/>
</dbReference>
<dbReference type="PANTHER" id="PTHR43042:SF2">
    <property type="entry name" value="SAM-DEPENDENT METHYLTRANSFERASE"/>
    <property type="match status" value="1"/>
</dbReference>
<evidence type="ECO:0000313" key="6">
    <source>
        <dbReference type="Proteomes" id="UP000178377"/>
    </source>
</evidence>
<accession>A0A1F5PHI0</accession>
<dbReference type="GO" id="GO:0008168">
    <property type="term" value="F:methyltransferase activity"/>
    <property type="evidence" value="ECO:0007669"/>
    <property type="project" value="UniProtKB-KW"/>
</dbReference>
<proteinExistence type="predicted"/>
<dbReference type="STRING" id="1817828.A2722_02025"/>
<keyword evidence="2" id="KW-0808">Transferase</keyword>
<dbReference type="CDD" id="cd02440">
    <property type="entry name" value="AdoMet_MTases"/>
    <property type="match status" value="1"/>
</dbReference>
<protein>
    <recommendedName>
        <fullName evidence="4">S-adenosylmethionine-dependent methyltransferase domain-containing protein</fullName>
    </recommendedName>
</protein>
<keyword evidence="1" id="KW-0489">Methyltransferase</keyword>
<name>A0A1F5PHI0_9BACT</name>
<comment type="caution">
    <text evidence="5">The sequence shown here is derived from an EMBL/GenBank/DDBJ whole genome shotgun (WGS) entry which is preliminary data.</text>
</comment>
<dbReference type="InterPro" id="IPR019614">
    <property type="entry name" value="SAM-dep_methyl-trfase"/>
</dbReference>
<evidence type="ECO:0000256" key="3">
    <source>
        <dbReference type="ARBA" id="ARBA00022691"/>
    </source>
</evidence>
<dbReference type="AlphaFoldDB" id="A0A1F5PHI0"/>
<organism evidence="5 6">
    <name type="scientific">Candidatus Doudnabacteria bacterium RIFCSPHIGHO2_01_FULL_50_11</name>
    <dbReference type="NCBI Taxonomy" id="1817828"/>
    <lineage>
        <taxon>Bacteria</taxon>
        <taxon>Candidatus Doudnaibacteriota</taxon>
    </lineage>
</organism>
<feature type="domain" description="S-adenosylmethionine-dependent methyltransferase" evidence="4">
    <location>
        <begin position="78"/>
        <end position="210"/>
    </location>
</feature>
<dbReference type="SUPFAM" id="SSF53335">
    <property type="entry name" value="S-adenosyl-L-methionine-dependent methyltransferases"/>
    <property type="match status" value="1"/>
</dbReference>
<evidence type="ECO:0000259" key="4">
    <source>
        <dbReference type="Pfam" id="PF10672"/>
    </source>
</evidence>
<dbReference type="GO" id="GO:0032259">
    <property type="term" value="P:methylation"/>
    <property type="evidence" value="ECO:0007669"/>
    <property type="project" value="UniProtKB-KW"/>
</dbReference>
<evidence type="ECO:0000256" key="2">
    <source>
        <dbReference type="ARBA" id="ARBA00022679"/>
    </source>
</evidence>